<dbReference type="EMBL" id="KQ422623">
    <property type="protein sequence ID" value="KOF74547.1"/>
    <property type="molecule type" value="Genomic_DNA"/>
</dbReference>
<organism evidence="1">
    <name type="scientific">Octopus bimaculoides</name>
    <name type="common">California two-spotted octopus</name>
    <dbReference type="NCBI Taxonomy" id="37653"/>
    <lineage>
        <taxon>Eukaryota</taxon>
        <taxon>Metazoa</taxon>
        <taxon>Spiralia</taxon>
        <taxon>Lophotrochozoa</taxon>
        <taxon>Mollusca</taxon>
        <taxon>Cephalopoda</taxon>
        <taxon>Coleoidea</taxon>
        <taxon>Octopodiformes</taxon>
        <taxon>Octopoda</taxon>
        <taxon>Incirrata</taxon>
        <taxon>Octopodidae</taxon>
        <taxon>Octopus</taxon>
    </lineage>
</organism>
<evidence type="ECO:0000313" key="1">
    <source>
        <dbReference type="EMBL" id="KOF74547.1"/>
    </source>
</evidence>
<accession>A0A0L8GBX0</accession>
<name>A0A0L8GBX0_OCTBM</name>
<reference evidence="1" key="1">
    <citation type="submission" date="2015-07" db="EMBL/GenBank/DDBJ databases">
        <title>MeaNS - Measles Nucleotide Surveillance Program.</title>
        <authorList>
            <person name="Tran T."/>
            <person name="Druce J."/>
        </authorList>
    </citation>
    <scope>NUCLEOTIDE SEQUENCE</scope>
    <source>
        <strain evidence="1">UCB-OBI-ISO-001</strain>
        <tissue evidence="1">Gonad</tissue>
    </source>
</reference>
<dbReference type="AlphaFoldDB" id="A0A0L8GBX0"/>
<proteinExistence type="predicted"/>
<sequence>MIAAKSQECRRLLNNKTTIPPFSLVPVPPPSVYPPLSPTVVLHYLSVYHPIEQRSANRVKLPQVNSTPRLHLSLRTHTHIQPVNLSTHFTPTLQILFSPYTNRTKLAHGYFLFLRTHTYSYTYTFNLLAYLTFYSLNTIYQTHLTSYSHTKTHILYYNFTHLFSSFHKHHDAITLLPTSKLPTSFLPPILLLH</sequence>
<gene>
    <name evidence="1" type="ORF">OCBIM_22035988mg</name>
</gene>
<protein>
    <submittedName>
        <fullName evidence="1">Uncharacterized protein</fullName>
    </submittedName>
</protein>